<proteinExistence type="predicted"/>
<dbReference type="EMBL" id="JBANQN010000001">
    <property type="protein sequence ID" value="KAK6803119.1"/>
    <property type="molecule type" value="Genomic_DNA"/>
</dbReference>
<name>A0AAN8U420_SOLBU</name>
<reference evidence="1 2" key="1">
    <citation type="submission" date="2024-02" db="EMBL/GenBank/DDBJ databases">
        <title>de novo genome assembly of Solanum bulbocastanum strain 11H21.</title>
        <authorList>
            <person name="Hosaka A.J."/>
        </authorList>
    </citation>
    <scope>NUCLEOTIDE SEQUENCE [LARGE SCALE GENOMIC DNA]</scope>
    <source>
        <tissue evidence="1">Young leaves</tissue>
    </source>
</reference>
<dbReference type="AlphaFoldDB" id="A0AAN8U420"/>
<evidence type="ECO:0000313" key="2">
    <source>
        <dbReference type="Proteomes" id="UP001371456"/>
    </source>
</evidence>
<organism evidence="1 2">
    <name type="scientific">Solanum bulbocastanum</name>
    <name type="common">Wild potato</name>
    <dbReference type="NCBI Taxonomy" id="147425"/>
    <lineage>
        <taxon>Eukaryota</taxon>
        <taxon>Viridiplantae</taxon>
        <taxon>Streptophyta</taxon>
        <taxon>Embryophyta</taxon>
        <taxon>Tracheophyta</taxon>
        <taxon>Spermatophyta</taxon>
        <taxon>Magnoliopsida</taxon>
        <taxon>eudicotyledons</taxon>
        <taxon>Gunneridae</taxon>
        <taxon>Pentapetalae</taxon>
        <taxon>asterids</taxon>
        <taxon>lamiids</taxon>
        <taxon>Solanales</taxon>
        <taxon>Solanaceae</taxon>
        <taxon>Solanoideae</taxon>
        <taxon>Solaneae</taxon>
        <taxon>Solanum</taxon>
    </lineage>
</organism>
<gene>
    <name evidence="1" type="ORF">RDI58_000903</name>
</gene>
<accession>A0AAN8U420</accession>
<protein>
    <submittedName>
        <fullName evidence="1">Uncharacterized protein</fullName>
    </submittedName>
</protein>
<sequence length="127" mass="14321">MKKPEMGKIKANTYASFIHENSRAGIGGIIRDATALYVTRWCKQGGYNKNDLEFDSMIVANMIKDKDTKILKMKRIIQDIDQAMNGAEVNIPTAIEKPTKQLTSLLNRPLQVEVVPSIILFINSLKR</sequence>
<evidence type="ECO:0000313" key="1">
    <source>
        <dbReference type="EMBL" id="KAK6803119.1"/>
    </source>
</evidence>
<keyword evidence="2" id="KW-1185">Reference proteome</keyword>
<comment type="caution">
    <text evidence="1">The sequence shown here is derived from an EMBL/GenBank/DDBJ whole genome shotgun (WGS) entry which is preliminary data.</text>
</comment>
<dbReference type="Proteomes" id="UP001371456">
    <property type="component" value="Unassembled WGS sequence"/>
</dbReference>